<keyword evidence="2" id="KW-0804">Transcription</keyword>
<organism evidence="4 5">
    <name type="scientific">Terribacillus halophilus</name>
    <dbReference type="NCBI Taxonomy" id="361279"/>
    <lineage>
        <taxon>Bacteria</taxon>
        <taxon>Bacillati</taxon>
        <taxon>Bacillota</taxon>
        <taxon>Bacilli</taxon>
        <taxon>Bacillales</taxon>
        <taxon>Bacillaceae</taxon>
        <taxon>Terribacillus</taxon>
    </lineage>
</organism>
<evidence type="ECO:0000256" key="2">
    <source>
        <dbReference type="ARBA" id="ARBA00023163"/>
    </source>
</evidence>
<dbReference type="SMART" id="SM01134">
    <property type="entry name" value="DeoRC"/>
    <property type="match status" value="1"/>
</dbReference>
<accession>A0A1G6WDP4</accession>
<dbReference type="GO" id="GO:0003700">
    <property type="term" value="F:DNA-binding transcription factor activity"/>
    <property type="evidence" value="ECO:0007669"/>
    <property type="project" value="InterPro"/>
</dbReference>
<dbReference type="PANTHER" id="PTHR30363:SF44">
    <property type="entry name" value="AGA OPERON TRANSCRIPTIONAL REPRESSOR-RELATED"/>
    <property type="match status" value="1"/>
</dbReference>
<sequence length="257" mass="29286">MPTSIQKERQDKIINYLKSENFIKTSDLMDLLNYSEATIKRDLIELQNKGLIRRTRGGAVIIDRHKIDIPYLMKVDKFNEEKEKEKIAKLAVELIQDDMSLFMDSSTTVLHLVNHLHKFKGLKVITNGVITASLLTEYTSADVNILGGSIAPKRFTVNGSRAFNDALTYHVDLAFVSCRGFDFSLGTSETTEGEALIKHSFRKRSKELVLMVTHDKLNQKYLNQSLSCSDIDYIILDQPLSVEELDSLNTYKVKVMY</sequence>
<dbReference type="RefSeq" id="WP_093728669.1">
    <property type="nucleotide sequence ID" value="NZ_FMZB01000016.1"/>
</dbReference>
<dbReference type="SMART" id="SM00420">
    <property type="entry name" value="HTH_DEOR"/>
    <property type="match status" value="1"/>
</dbReference>
<dbReference type="Gene3D" id="1.10.10.10">
    <property type="entry name" value="Winged helix-like DNA-binding domain superfamily/Winged helix DNA-binding domain"/>
    <property type="match status" value="1"/>
</dbReference>
<reference evidence="5" key="1">
    <citation type="submission" date="2016-10" db="EMBL/GenBank/DDBJ databases">
        <authorList>
            <person name="Varghese N."/>
            <person name="Submissions S."/>
        </authorList>
    </citation>
    <scope>NUCLEOTIDE SEQUENCE [LARGE SCALE GENOMIC DNA]</scope>
    <source>
        <strain evidence="5">DSM 21620</strain>
    </source>
</reference>
<dbReference type="InterPro" id="IPR036390">
    <property type="entry name" value="WH_DNA-bd_sf"/>
</dbReference>
<dbReference type="InterPro" id="IPR014036">
    <property type="entry name" value="DeoR-like_C"/>
</dbReference>
<evidence type="ECO:0000313" key="4">
    <source>
        <dbReference type="EMBL" id="SDD63951.1"/>
    </source>
</evidence>
<keyword evidence="5" id="KW-1185">Reference proteome</keyword>
<dbReference type="Pfam" id="PF00455">
    <property type="entry name" value="DeoRC"/>
    <property type="match status" value="1"/>
</dbReference>
<dbReference type="Proteomes" id="UP000198666">
    <property type="component" value="Unassembled WGS sequence"/>
</dbReference>
<feature type="domain" description="HTH deoR-type" evidence="3">
    <location>
        <begin position="6"/>
        <end position="61"/>
    </location>
</feature>
<evidence type="ECO:0000313" key="5">
    <source>
        <dbReference type="Proteomes" id="UP000198666"/>
    </source>
</evidence>
<protein>
    <submittedName>
        <fullName evidence="4">DNA-binding transcriptional regulator of sugar metabolism, DeoR/GlpR family</fullName>
    </submittedName>
</protein>
<dbReference type="SUPFAM" id="SSF100950">
    <property type="entry name" value="NagB/RpiA/CoA transferase-like"/>
    <property type="match status" value="1"/>
</dbReference>
<dbReference type="Pfam" id="PF08220">
    <property type="entry name" value="HTH_DeoR"/>
    <property type="match status" value="1"/>
</dbReference>
<dbReference type="InterPro" id="IPR037171">
    <property type="entry name" value="NagB/RpiA_transferase-like"/>
</dbReference>
<evidence type="ECO:0000259" key="3">
    <source>
        <dbReference type="PROSITE" id="PS51000"/>
    </source>
</evidence>
<dbReference type="STRING" id="361279.SAMN05421663_11613"/>
<dbReference type="AlphaFoldDB" id="A0A1G6WDP4"/>
<dbReference type="SUPFAM" id="SSF46785">
    <property type="entry name" value="Winged helix' DNA-binding domain"/>
    <property type="match status" value="1"/>
</dbReference>
<dbReference type="GO" id="GO:0003677">
    <property type="term" value="F:DNA binding"/>
    <property type="evidence" value="ECO:0007669"/>
    <property type="project" value="UniProtKB-KW"/>
</dbReference>
<dbReference type="PANTHER" id="PTHR30363">
    <property type="entry name" value="HTH-TYPE TRANSCRIPTIONAL REGULATOR SRLR-RELATED"/>
    <property type="match status" value="1"/>
</dbReference>
<dbReference type="InterPro" id="IPR001034">
    <property type="entry name" value="DeoR_HTH"/>
</dbReference>
<dbReference type="Gene3D" id="3.40.50.1360">
    <property type="match status" value="1"/>
</dbReference>
<keyword evidence="1" id="KW-0805">Transcription regulation</keyword>
<dbReference type="PROSITE" id="PS51000">
    <property type="entry name" value="HTH_DEOR_2"/>
    <property type="match status" value="1"/>
</dbReference>
<evidence type="ECO:0000256" key="1">
    <source>
        <dbReference type="ARBA" id="ARBA00023015"/>
    </source>
</evidence>
<dbReference type="OrthoDB" id="9797223at2"/>
<dbReference type="InterPro" id="IPR050313">
    <property type="entry name" value="Carb_Metab_HTH_regulators"/>
</dbReference>
<dbReference type="InterPro" id="IPR036388">
    <property type="entry name" value="WH-like_DNA-bd_sf"/>
</dbReference>
<keyword evidence="4" id="KW-0238">DNA-binding</keyword>
<gene>
    <name evidence="4" type="ORF">SAMN05421663_11613</name>
</gene>
<name>A0A1G6WDP4_9BACI</name>
<dbReference type="PRINTS" id="PR00037">
    <property type="entry name" value="HTHLACR"/>
</dbReference>
<dbReference type="EMBL" id="FMZB01000016">
    <property type="protein sequence ID" value="SDD63951.1"/>
    <property type="molecule type" value="Genomic_DNA"/>
</dbReference>
<proteinExistence type="predicted"/>